<accession>A0ABT9MPD0</accession>
<reference evidence="2 3" key="1">
    <citation type="submission" date="2023-07" db="EMBL/GenBank/DDBJ databases">
        <title>Sequencing the genomes of 1000 actinobacteria strains.</title>
        <authorList>
            <person name="Klenk H.-P."/>
        </authorList>
    </citation>
    <scope>NUCLEOTIDE SEQUENCE [LARGE SCALE GENOMIC DNA]</scope>
    <source>
        <strain evidence="2 3">DSM 44710</strain>
    </source>
</reference>
<feature type="transmembrane region" description="Helical" evidence="1">
    <location>
        <begin position="28"/>
        <end position="47"/>
    </location>
</feature>
<keyword evidence="1" id="KW-0472">Membrane</keyword>
<gene>
    <name evidence="2" type="ORF">J2S43_001655</name>
</gene>
<evidence type="ECO:0000313" key="2">
    <source>
        <dbReference type="EMBL" id="MDP9793143.1"/>
    </source>
</evidence>
<dbReference type="RefSeq" id="WP_306828116.1">
    <property type="nucleotide sequence ID" value="NZ_JAUSRA010000001.1"/>
</dbReference>
<protein>
    <recommendedName>
        <fullName evidence="4">DUF4131 domain-containing protein</fullName>
    </recommendedName>
</protein>
<proteinExistence type="predicted"/>
<evidence type="ECO:0008006" key="4">
    <source>
        <dbReference type="Google" id="ProtNLM"/>
    </source>
</evidence>
<feature type="transmembrane region" description="Helical" evidence="1">
    <location>
        <begin position="53"/>
        <end position="74"/>
    </location>
</feature>
<keyword evidence="3" id="KW-1185">Reference proteome</keyword>
<name>A0ABT9MPD0_9ACTN</name>
<dbReference type="EMBL" id="JAUSRA010000001">
    <property type="protein sequence ID" value="MDP9793143.1"/>
    <property type="molecule type" value="Genomic_DNA"/>
</dbReference>
<evidence type="ECO:0000256" key="1">
    <source>
        <dbReference type="SAM" id="Phobius"/>
    </source>
</evidence>
<organism evidence="2 3">
    <name type="scientific">Catenuloplanes nepalensis</name>
    <dbReference type="NCBI Taxonomy" id="587533"/>
    <lineage>
        <taxon>Bacteria</taxon>
        <taxon>Bacillati</taxon>
        <taxon>Actinomycetota</taxon>
        <taxon>Actinomycetes</taxon>
        <taxon>Micromonosporales</taxon>
        <taxon>Micromonosporaceae</taxon>
        <taxon>Catenuloplanes</taxon>
    </lineage>
</organism>
<keyword evidence="1" id="KW-1133">Transmembrane helix</keyword>
<sequence length="225" mass="24255">MRIPGRVSPARYGTIDGPTRPEVVRRRFHGLQVLAGSWLLAIAASAVDAAIGMASALVTSFAVLMALFLIYRLVLGARPGRGPGGAARLAGALVRSVWRLALRVARWAGGSLRTRGTGRIGVVEQQLTVYRFRVRERAGRSSDHVMYGELTNVPPRPGELVRLSGRRCVVRTVEVLAGPDGPVSRRVTARIPIPYRCVRWGDRACYLLAPATLVWAALSIAGVVG</sequence>
<keyword evidence="1" id="KW-0812">Transmembrane</keyword>
<evidence type="ECO:0000313" key="3">
    <source>
        <dbReference type="Proteomes" id="UP001240984"/>
    </source>
</evidence>
<comment type="caution">
    <text evidence="2">The sequence shown here is derived from an EMBL/GenBank/DDBJ whole genome shotgun (WGS) entry which is preliminary data.</text>
</comment>
<dbReference type="Proteomes" id="UP001240984">
    <property type="component" value="Unassembled WGS sequence"/>
</dbReference>
<feature type="transmembrane region" description="Helical" evidence="1">
    <location>
        <begin position="204"/>
        <end position="224"/>
    </location>
</feature>